<keyword evidence="4" id="KW-1185">Reference proteome</keyword>
<dbReference type="GO" id="GO:0047661">
    <property type="term" value="F:amino-acid racemase activity"/>
    <property type="evidence" value="ECO:0007669"/>
    <property type="project" value="InterPro"/>
</dbReference>
<keyword evidence="2" id="KW-0413">Isomerase</keyword>
<accession>A0A0W8IKG1</accession>
<dbReference type="PANTHER" id="PTHR21198:SF7">
    <property type="entry name" value="ASPARTATE-GLUTAMATE RACEMASE FAMILY"/>
    <property type="match status" value="1"/>
</dbReference>
<proteinExistence type="inferred from homology"/>
<dbReference type="OrthoDB" id="9803739at2"/>
<protein>
    <recommendedName>
        <fullName evidence="5">Aspartate racemase</fullName>
    </recommendedName>
</protein>
<dbReference type="InterPro" id="IPR004380">
    <property type="entry name" value="Asp_race"/>
</dbReference>
<dbReference type="SUPFAM" id="SSF53681">
    <property type="entry name" value="Aspartate/glutamate racemase"/>
    <property type="match status" value="2"/>
</dbReference>
<evidence type="ECO:0000256" key="1">
    <source>
        <dbReference type="ARBA" id="ARBA00007847"/>
    </source>
</evidence>
<comment type="caution">
    <text evidence="3">The sequence shown here is derived from an EMBL/GenBank/DDBJ whole genome shotgun (WGS) entry which is preliminary data.</text>
</comment>
<dbReference type="PANTHER" id="PTHR21198">
    <property type="entry name" value="GLUTAMATE RACEMASE"/>
    <property type="match status" value="1"/>
</dbReference>
<dbReference type="EMBL" id="LQBM01000001">
    <property type="protein sequence ID" value="KUG60307.1"/>
    <property type="molecule type" value="Genomic_DNA"/>
</dbReference>
<dbReference type="Gene3D" id="3.40.50.1860">
    <property type="match status" value="2"/>
</dbReference>
<name>A0A0W8IKG1_9MICC</name>
<dbReference type="Proteomes" id="UP000054023">
    <property type="component" value="Unassembled WGS sequence"/>
</dbReference>
<dbReference type="InterPro" id="IPR015942">
    <property type="entry name" value="Asp/Glu/hydantoin_racemase"/>
</dbReference>
<evidence type="ECO:0000313" key="4">
    <source>
        <dbReference type="Proteomes" id="UP000054023"/>
    </source>
</evidence>
<comment type="similarity">
    <text evidence="1">Belongs to the aspartate/glutamate racemases family.</text>
</comment>
<dbReference type="NCBIfam" id="TIGR00035">
    <property type="entry name" value="asp_race"/>
    <property type="match status" value="1"/>
</dbReference>
<evidence type="ECO:0000313" key="3">
    <source>
        <dbReference type="EMBL" id="KUG60307.1"/>
    </source>
</evidence>
<dbReference type="AlphaFoldDB" id="A0A0W8IKG1"/>
<dbReference type="InterPro" id="IPR001920">
    <property type="entry name" value="Asp/Glu_race"/>
</dbReference>
<evidence type="ECO:0000256" key="2">
    <source>
        <dbReference type="ARBA" id="ARBA00023235"/>
    </source>
</evidence>
<reference evidence="4" key="1">
    <citation type="submission" date="2015-12" db="EMBL/GenBank/DDBJ databases">
        <authorList>
            <person name="Nair G.R."/>
            <person name="Kaur G."/>
            <person name="Mayilraj S."/>
        </authorList>
    </citation>
    <scope>NUCLEOTIDE SEQUENCE [LARGE SCALE GENOMIC DNA]</scope>
    <source>
        <strain evidence="4">CD08_7</strain>
    </source>
</reference>
<dbReference type="Pfam" id="PF01177">
    <property type="entry name" value="Asp_Glu_race"/>
    <property type="match status" value="1"/>
</dbReference>
<evidence type="ECO:0008006" key="5">
    <source>
        <dbReference type="Google" id="ProtNLM"/>
    </source>
</evidence>
<dbReference type="STRING" id="317018.AVL63_07805"/>
<dbReference type="RefSeq" id="WP_058887291.1">
    <property type="nucleotide sequence ID" value="NZ_LQBM01000001.1"/>
</dbReference>
<gene>
    <name evidence="3" type="ORF">AVL63_07805</name>
</gene>
<organism evidence="3 4">
    <name type="scientific">Nesterenkonia jeotgali</name>
    <dbReference type="NCBI Taxonomy" id="317018"/>
    <lineage>
        <taxon>Bacteria</taxon>
        <taxon>Bacillati</taxon>
        <taxon>Actinomycetota</taxon>
        <taxon>Actinomycetes</taxon>
        <taxon>Micrococcales</taxon>
        <taxon>Micrococcaceae</taxon>
        <taxon>Nesterenkonia</taxon>
    </lineage>
</organism>
<sequence>MTSDNSAAADAAQGPLVGILGGMGPAATVDFYSKLIAATPAATDQQHLRVMIWADPTVPDRSQAIVGRGEDPTAKLVEGAQKLKDAGAAFYVAACNGSHAFLPRVREQVELDYVSMIEVTAEHLSALPYVKAAGLLATDATLSAGLYQDSLTAFGVEPIVPQAADQHTVMEAIYAVKAGSLTAELRAGLIRVAQSLVAQGADVIVAACTEIPLAMTTEESPRPLVDPAVLLANRVVTKAGSLR</sequence>